<keyword evidence="12 20" id="KW-0472">Membrane</keyword>
<name>D3BDX8_HETP5</name>
<evidence type="ECO:0000256" key="5">
    <source>
        <dbReference type="ARBA" id="ARBA00022692"/>
    </source>
</evidence>
<evidence type="ECO:0000256" key="16">
    <source>
        <dbReference type="ARBA" id="ARBA00031227"/>
    </source>
</evidence>
<keyword evidence="11" id="KW-0443">Lipid metabolism</keyword>
<gene>
    <name evidence="21" type="primary">erg24</name>
    <name evidence="21" type="ORF">PPL_06931</name>
</gene>
<dbReference type="RefSeq" id="XP_020432229.1">
    <property type="nucleotide sequence ID" value="XM_020577781.1"/>
</dbReference>
<dbReference type="GO" id="GO:0006696">
    <property type="term" value="P:ergosterol biosynthetic process"/>
    <property type="evidence" value="ECO:0007669"/>
    <property type="project" value="TreeGrafter"/>
</dbReference>
<evidence type="ECO:0000256" key="20">
    <source>
        <dbReference type="SAM" id="Phobius"/>
    </source>
</evidence>
<comment type="similarity">
    <text evidence="2">Belongs to the ERG4/ERG24 family.</text>
</comment>
<dbReference type="GO" id="GO:0000246">
    <property type="term" value="F:Delta24(24-1) sterol reductase activity"/>
    <property type="evidence" value="ECO:0007669"/>
    <property type="project" value="TreeGrafter"/>
</dbReference>
<dbReference type="GO" id="GO:0005789">
    <property type="term" value="C:endoplasmic reticulum membrane"/>
    <property type="evidence" value="ECO:0007669"/>
    <property type="project" value="TreeGrafter"/>
</dbReference>
<keyword evidence="13" id="KW-1207">Sterol metabolism</keyword>
<keyword evidence="9" id="KW-0560">Oxidoreductase</keyword>
<accession>D3BDX8</accession>
<evidence type="ECO:0000256" key="9">
    <source>
        <dbReference type="ARBA" id="ARBA00023002"/>
    </source>
</evidence>
<proteinExistence type="inferred from homology"/>
<comment type="caution">
    <text evidence="21">The sequence shown here is derived from an EMBL/GenBank/DDBJ whole genome shotgun (WGS) entry which is preliminary data.</text>
</comment>
<evidence type="ECO:0000256" key="4">
    <source>
        <dbReference type="ARBA" id="ARBA00022516"/>
    </source>
</evidence>
<protein>
    <recommendedName>
        <fullName evidence="18">Delta(14)-sterol reductase</fullName>
        <ecNumber evidence="3">1.3.1.70</ecNumber>
    </recommendedName>
    <alternativeName>
        <fullName evidence="15">C-14 sterol reductase</fullName>
    </alternativeName>
    <alternativeName>
        <fullName evidence="16">Sterol C14-reductase</fullName>
    </alternativeName>
</protein>
<keyword evidence="8 20" id="KW-1133">Transmembrane helix</keyword>
<evidence type="ECO:0000256" key="3">
    <source>
        <dbReference type="ARBA" id="ARBA00012413"/>
    </source>
</evidence>
<keyword evidence="7" id="KW-0752">Steroid biosynthesis</keyword>
<evidence type="ECO:0000256" key="15">
    <source>
        <dbReference type="ARBA" id="ARBA00030165"/>
    </source>
</evidence>
<reference evidence="21 22" key="1">
    <citation type="journal article" date="2011" name="Genome Res.">
        <title>Phylogeny-wide analysis of social amoeba genomes highlights ancient origins for complex intercellular communication.</title>
        <authorList>
            <person name="Heidel A.J."/>
            <person name="Lawal H.M."/>
            <person name="Felder M."/>
            <person name="Schilde C."/>
            <person name="Helps N.R."/>
            <person name="Tunggal B."/>
            <person name="Rivero F."/>
            <person name="John U."/>
            <person name="Schleicher M."/>
            <person name="Eichinger L."/>
            <person name="Platzer M."/>
            <person name="Noegel A.A."/>
            <person name="Schaap P."/>
            <person name="Gloeckner G."/>
        </authorList>
    </citation>
    <scope>NUCLEOTIDE SEQUENCE [LARGE SCALE GENOMIC DNA]</scope>
    <source>
        <strain evidence="22">ATCC 26659 / Pp 5 / PN500</strain>
    </source>
</reference>
<feature type="transmembrane region" description="Helical" evidence="20">
    <location>
        <begin position="46"/>
        <end position="67"/>
    </location>
</feature>
<evidence type="ECO:0000256" key="12">
    <source>
        <dbReference type="ARBA" id="ARBA00023136"/>
    </source>
</evidence>
<feature type="transmembrane region" description="Helical" evidence="20">
    <location>
        <begin position="299"/>
        <end position="318"/>
    </location>
</feature>
<evidence type="ECO:0000256" key="6">
    <source>
        <dbReference type="ARBA" id="ARBA00022857"/>
    </source>
</evidence>
<feature type="transmembrane region" description="Helical" evidence="20">
    <location>
        <begin position="147"/>
        <end position="169"/>
    </location>
</feature>
<dbReference type="Gene3D" id="1.20.120.1630">
    <property type="match status" value="1"/>
</dbReference>
<evidence type="ECO:0000313" key="22">
    <source>
        <dbReference type="Proteomes" id="UP000001396"/>
    </source>
</evidence>
<evidence type="ECO:0000256" key="10">
    <source>
        <dbReference type="ARBA" id="ARBA00023011"/>
    </source>
</evidence>
<dbReference type="EMBL" id="ADBJ01000031">
    <property type="protein sequence ID" value="EFA80109.1"/>
    <property type="molecule type" value="Genomic_DNA"/>
</dbReference>
<keyword evidence="4" id="KW-0444">Lipid biosynthesis</keyword>
<evidence type="ECO:0000256" key="17">
    <source>
        <dbReference type="ARBA" id="ARBA00060577"/>
    </source>
</evidence>
<dbReference type="InterPro" id="IPR001171">
    <property type="entry name" value="ERG24_DHCR-like"/>
</dbReference>
<dbReference type="EC" id="1.3.1.70" evidence="3"/>
<dbReference type="AlphaFoldDB" id="D3BDX8"/>
<dbReference type="PANTHER" id="PTHR21257">
    <property type="entry name" value="DELTA(14)-STEROL REDUCTASE"/>
    <property type="match status" value="1"/>
</dbReference>
<keyword evidence="22" id="KW-1185">Reference proteome</keyword>
<evidence type="ECO:0000256" key="11">
    <source>
        <dbReference type="ARBA" id="ARBA00023098"/>
    </source>
</evidence>
<sequence>MSTVSKRQNANTNSVSNSDVDFSSNLTDKQRKELEDLKKPAKANEFGGAIGTPLLTFGLPILVYWLWASLEFNQGYPLRPEELSVAGFQKFFVDLYYLVISYAYPTKEAAVIYFAWFFFQAFLQHFVPGKATLGSPLPGGKRLPYVLNGWASWWITMIAVPAGAYFGLYKATILYDHYAPMLTVVNIWSFVFTILLKIHAKIKDEEERMSGYFFYDFWMGFARNPRIGSFDLKLFCEARPGLILWVLFNFSIAAKQYEQFGFIPISTIMVSAFHAWYIADYYYHEEAILTTMDIITEKFGYMLVYGDLAWVPFTYCFQTYYILKHTDAAGKPIQITNEYALLVLAIFSVGFYLFRWVNSQKHAFRRNPENPIWGKRPEFIATKRGTKLLVSGFWGICRHLNYTGDIIISWAWCLPCGFDSIVPYFYGIYFTTLDFHRCHRDHRACLEKYGDDWKEYCRRVPYVFIPYIF</sequence>
<keyword evidence="5 20" id="KW-0812">Transmembrane</keyword>
<evidence type="ECO:0000256" key="1">
    <source>
        <dbReference type="ARBA" id="ARBA00004141"/>
    </source>
</evidence>
<dbReference type="FunCoup" id="D3BDX8">
    <property type="interactions" value="180"/>
</dbReference>
<evidence type="ECO:0000256" key="19">
    <source>
        <dbReference type="SAM" id="MobiDB-lite"/>
    </source>
</evidence>
<keyword evidence="10" id="KW-0756">Sterol biosynthesis</keyword>
<evidence type="ECO:0000256" key="14">
    <source>
        <dbReference type="ARBA" id="ARBA00023221"/>
    </source>
</evidence>
<keyword evidence="14" id="KW-0753">Steroid metabolism</keyword>
<evidence type="ECO:0000256" key="18">
    <source>
        <dbReference type="ARBA" id="ARBA00069705"/>
    </source>
</evidence>
<dbReference type="STRING" id="670386.D3BDX8"/>
<dbReference type="GeneID" id="31362412"/>
<dbReference type="OMA" id="EWCELRP"/>
<keyword evidence="6" id="KW-0521">NADP</keyword>
<evidence type="ECO:0000256" key="2">
    <source>
        <dbReference type="ARBA" id="ARBA00005402"/>
    </source>
</evidence>
<dbReference type="InParanoid" id="D3BDX8"/>
<dbReference type="FunFam" id="1.20.120.1630:FF:000011">
    <property type="entry name" value="Delta(14)-sterol reductase"/>
    <property type="match status" value="1"/>
</dbReference>
<evidence type="ECO:0000256" key="13">
    <source>
        <dbReference type="ARBA" id="ARBA00023166"/>
    </source>
</evidence>
<feature type="transmembrane region" description="Helical" evidence="20">
    <location>
        <begin position="339"/>
        <end position="357"/>
    </location>
</feature>
<feature type="transmembrane region" description="Helical" evidence="20">
    <location>
        <begin position="260"/>
        <end position="279"/>
    </location>
</feature>
<dbReference type="Pfam" id="PF01222">
    <property type="entry name" value="ERG4_ERG24"/>
    <property type="match status" value="1"/>
</dbReference>
<evidence type="ECO:0000256" key="7">
    <source>
        <dbReference type="ARBA" id="ARBA00022955"/>
    </source>
</evidence>
<dbReference type="PANTHER" id="PTHR21257:SF31">
    <property type="entry name" value="DELTA(24(24(1)))-STEROL REDUCTASE ERG4"/>
    <property type="match status" value="1"/>
</dbReference>
<dbReference type="GO" id="GO:0050613">
    <property type="term" value="F:Delta14-sterol reductase activity"/>
    <property type="evidence" value="ECO:0007669"/>
    <property type="project" value="UniProtKB-EC"/>
</dbReference>
<feature type="region of interest" description="Disordered" evidence="19">
    <location>
        <begin position="1"/>
        <end position="23"/>
    </location>
</feature>
<comment type="subcellular location">
    <subcellularLocation>
        <location evidence="1">Membrane</location>
        <topology evidence="1">Multi-pass membrane protein</topology>
    </subcellularLocation>
</comment>
<feature type="transmembrane region" description="Helical" evidence="20">
    <location>
        <begin position="181"/>
        <end position="200"/>
    </location>
</feature>
<organism evidence="21 22">
    <name type="scientific">Heterostelium pallidum (strain ATCC 26659 / Pp 5 / PN500)</name>
    <name type="common">Cellular slime mold</name>
    <name type="synonym">Polysphondylium pallidum</name>
    <dbReference type="NCBI Taxonomy" id="670386"/>
    <lineage>
        <taxon>Eukaryota</taxon>
        <taxon>Amoebozoa</taxon>
        <taxon>Evosea</taxon>
        <taxon>Eumycetozoa</taxon>
        <taxon>Dictyostelia</taxon>
        <taxon>Acytosteliales</taxon>
        <taxon>Acytosteliaceae</taxon>
        <taxon>Heterostelium</taxon>
    </lineage>
</organism>
<dbReference type="Proteomes" id="UP000001396">
    <property type="component" value="Unassembled WGS sequence"/>
</dbReference>
<comment type="pathway">
    <text evidence="17">Steroid biosynthesis.</text>
</comment>
<feature type="compositionally biased region" description="Low complexity" evidence="19">
    <location>
        <begin position="9"/>
        <end position="23"/>
    </location>
</feature>
<evidence type="ECO:0000313" key="21">
    <source>
        <dbReference type="EMBL" id="EFA80109.1"/>
    </source>
</evidence>
<evidence type="ECO:0000256" key="8">
    <source>
        <dbReference type="ARBA" id="ARBA00022989"/>
    </source>
</evidence>